<dbReference type="PANTHER" id="PTHR43180">
    <property type="entry name" value="3-OXOACYL-(ACYL-CARRIER-PROTEIN) REDUCTASE (AFU_ORTHOLOGUE AFUA_6G11210)"/>
    <property type="match status" value="1"/>
</dbReference>
<keyword evidence="2" id="KW-0560">Oxidoreductase</keyword>
<dbReference type="PRINTS" id="PR00080">
    <property type="entry name" value="SDRFAMILY"/>
</dbReference>
<organism evidence="3 4">
    <name type="scientific">Vitis rotundifolia</name>
    <name type="common">Muscadine grape</name>
    <dbReference type="NCBI Taxonomy" id="103349"/>
    <lineage>
        <taxon>Eukaryota</taxon>
        <taxon>Viridiplantae</taxon>
        <taxon>Streptophyta</taxon>
        <taxon>Embryophyta</taxon>
        <taxon>Tracheophyta</taxon>
        <taxon>Spermatophyta</taxon>
        <taxon>Magnoliopsida</taxon>
        <taxon>eudicotyledons</taxon>
        <taxon>Gunneridae</taxon>
        <taxon>Pentapetalae</taxon>
        <taxon>rosids</taxon>
        <taxon>Vitales</taxon>
        <taxon>Vitaceae</taxon>
        <taxon>Viteae</taxon>
        <taxon>Vitis</taxon>
    </lineage>
</organism>
<dbReference type="CDD" id="cd05326">
    <property type="entry name" value="secoisolariciresinol-DH_like_SDR_c"/>
    <property type="match status" value="1"/>
</dbReference>
<dbReference type="PROSITE" id="PS00061">
    <property type="entry name" value="ADH_SHORT"/>
    <property type="match status" value="2"/>
</dbReference>
<dbReference type="PRINTS" id="PR00081">
    <property type="entry name" value="GDHRDH"/>
</dbReference>
<dbReference type="AlphaFoldDB" id="A0AA38ZVD6"/>
<dbReference type="Proteomes" id="UP001168098">
    <property type="component" value="Unassembled WGS sequence"/>
</dbReference>
<comment type="caution">
    <text evidence="3">The sequence shown here is derived from an EMBL/GenBank/DDBJ whole genome shotgun (WGS) entry which is preliminary data.</text>
</comment>
<dbReference type="FunFam" id="3.40.50.720:FF:000084">
    <property type="entry name" value="Short-chain dehydrogenase reductase"/>
    <property type="match status" value="3"/>
</dbReference>
<dbReference type="EMBL" id="JARBHA010000008">
    <property type="protein sequence ID" value="KAJ9695023.1"/>
    <property type="molecule type" value="Genomic_DNA"/>
</dbReference>
<dbReference type="PANTHER" id="PTHR43180:SF67">
    <property type="entry name" value="SECOISOLARICIRESINOL DEHYDROGENASE"/>
    <property type="match status" value="1"/>
</dbReference>
<comment type="similarity">
    <text evidence="1">Belongs to the short-chain dehydrogenases/reductases (SDR) family.</text>
</comment>
<dbReference type="InterPro" id="IPR002347">
    <property type="entry name" value="SDR_fam"/>
</dbReference>
<dbReference type="SUPFAM" id="SSF51735">
    <property type="entry name" value="NAD(P)-binding Rossmann-fold domains"/>
    <property type="match status" value="3"/>
</dbReference>
<dbReference type="Gene3D" id="3.40.50.720">
    <property type="entry name" value="NAD(P)-binding Rossmann-like Domain"/>
    <property type="match status" value="3"/>
</dbReference>
<accession>A0AA38ZVD6</accession>
<gene>
    <name evidence="3" type="ORF">PVL29_010495</name>
</gene>
<dbReference type="InterPro" id="IPR036291">
    <property type="entry name" value="NAD(P)-bd_dom_sf"/>
</dbReference>
<evidence type="ECO:0000256" key="2">
    <source>
        <dbReference type="ARBA" id="ARBA00023002"/>
    </source>
</evidence>
<protein>
    <recommendedName>
        <fullName evidence="5">Secoisolariciresinol dehydrogenase</fullName>
    </recommendedName>
</protein>
<dbReference type="GO" id="GO:0016616">
    <property type="term" value="F:oxidoreductase activity, acting on the CH-OH group of donors, NAD or NADP as acceptor"/>
    <property type="evidence" value="ECO:0007669"/>
    <property type="project" value="InterPro"/>
</dbReference>
<evidence type="ECO:0000256" key="1">
    <source>
        <dbReference type="ARBA" id="ARBA00006484"/>
    </source>
</evidence>
<reference evidence="3 4" key="1">
    <citation type="journal article" date="2023" name="BMC Biotechnol.">
        <title>Vitis rotundifolia cv Carlos genome sequencing.</title>
        <authorList>
            <person name="Huff M."/>
            <person name="Hulse-Kemp A."/>
            <person name="Scheffler B."/>
            <person name="Youngblood R."/>
            <person name="Simpson S."/>
            <person name="Babiker E."/>
            <person name="Staton M."/>
        </authorList>
    </citation>
    <scope>NUCLEOTIDE SEQUENCE [LARGE SCALE GENOMIC DNA]</scope>
    <source>
        <tissue evidence="3">Leaf</tissue>
    </source>
</reference>
<dbReference type="InterPro" id="IPR020904">
    <property type="entry name" value="Sc_DH/Rdtase_CS"/>
</dbReference>
<evidence type="ECO:0000313" key="4">
    <source>
        <dbReference type="Proteomes" id="UP001168098"/>
    </source>
</evidence>
<evidence type="ECO:0008006" key="5">
    <source>
        <dbReference type="Google" id="ProtNLM"/>
    </source>
</evidence>
<name>A0AA38ZVD6_VITRO</name>
<dbReference type="Pfam" id="PF13561">
    <property type="entry name" value="adh_short_C2"/>
    <property type="match status" value="2"/>
</dbReference>
<evidence type="ECO:0000313" key="3">
    <source>
        <dbReference type="EMBL" id="KAJ9695023.1"/>
    </source>
</evidence>
<keyword evidence="4" id="KW-1185">Reference proteome</keyword>
<proteinExistence type="inferred from homology"/>
<dbReference type="Pfam" id="PF00106">
    <property type="entry name" value="adh_short"/>
    <property type="match status" value="1"/>
</dbReference>
<dbReference type="InterPro" id="IPR045309">
    <property type="entry name" value="ABA2-like"/>
</dbReference>
<sequence>MSTPDLIPRLSLLSIFSLLAGKVALITGGASGIGASTAKLFVKHGAKVIVADVQDQLGLSVCKEIGPEETVFYVHCDVACDSDVQNAVDTAISKYGKLDIMFSNAGISGEMESEILLSDNTNFKRVFDVNVYGAFLAAKHAARVMIPAKTGCIIFTSSAASVVSVGVTHAYVASKHAVVGLANNLCVELGQYGIRVNCISPFAVATPILRKGVGITEKRKVEELVCSAANLKGVVLEAEDIAEAALYLGSDDSKLAGKVALITGGASGIGECTARLFVKHGAKVIVADVQDQLGRSLCQEIGSEETICYVHCDVTCDADIQNAVDTAISKYGKLDIMFSNAGISGEMESRIVLSDNTNFKRVFDVNAYGAFLAAKHAARVMIPAKTGCIIFTASVVSVVAEGAIPYAYVASKHAVVGLANNLCVELGQYGIRVNCVSPFGVATPMLRQGIGMMEKSKVEELVSSSANLKGIVLEAEDVAKAALYLGSDDSKYVSGMNLVVDGAFLLLWLEESGGNERRSHGGSEELAGKVALITGGASGIGASTAKLFVKHGAKVIVADVQDQLGLSVCKDIGPEETVFYVHCDVTCDSDVQNAVDTAISKYGKLDIMFSNAGISGEMESEILLSDNTNFKRVFDVNVYGAFLAAKHAARVMIPAKTGCIIFTSSAVSVVSVGATHSYVASKHAVVGLANNLCVELGQYGIRVNCISPFGVATPILRKGLGIMEKSKVEELVCSAANLKGVVLEAEDIAEAALYLGSDDSKYVSGINLVVDGGYSRTNPSLGMALKSHLSSTHPSQN</sequence>